<dbReference type="Proteomes" id="UP001560685">
    <property type="component" value="Unassembled WGS sequence"/>
</dbReference>
<evidence type="ECO:0000313" key="9">
    <source>
        <dbReference type="Proteomes" id="UP001560685"/>
    </source>
</evidence>
<dbReference type="CDD" id="cd00685">
    <property type="entry name" value="Trans_IPPS_HT"/>
    <property type="match status" value="1"/>
</dbReference>
<dbReference type="EMBL" id="JBEHZE010000001">
    <property type="protein sequence ID" value="MEX6633936.1"/>
    <property type="molecule type" value="Genomic_DNA"/>
</dbReference>
<dbReference type="PANTHER" id="PTHR43281">
    <property type="entry name" value="FARNESYL DIPHOSPHATE SYNTHASE"/>
    <property type="match status" value="1"/>
</dbReference>
<keyword evidence="6" id="KW-0414">Isoprene biosynthesis</keyword>
<accession>A0ABV3Z554</accession>
<comment type="similarity">
    <text evidence="2 7">Belongs to the FPP/GGPP synthase family.</text>
</comment>
<dbReference type="PROSITE" id="PS00444">
    <property type="entry name" value="POLYPRENYL_SYNTHASE_2"/>
    <property type="match status" value="1"/>
</dbReference>
<evidence type="ECO:0000256" key="3">
    <source>
        <dbReference type="ARBA" id="ARBA00022679"/>
    </source>
</evidence>
<dbReference type="Gene3D" id="1.10.600.10">
    <property type="entry name" value="Farnesyl Diphosphate Synthase"/>
    <property type="match status" value="1"/>
</dbReference>
<dbReference type="InterPro" id="IPR008949">
    <property type="entry name" value="Isoprenoid_synthase_dom_sf"/>
</dbReference>
<proteinExistence type="inferred from homology"/>
<dbReference type="SFLD" id="SFLDS00005">
    <property type="entry name" value="Isoprenoid_Synthase_Type_I"/>
    <property type="match status" value="1"/>
</dbReference>
<comment type="cofactor">
    <cofactor evidence="1">
        <name>Mg(2+)</name>
        <dbReference type="ChEBI" id="CHEBI:18420"/>
    </cofactor>
</comment>
<dbReference type="PROSITE" id="PS00723">
    <property type="entry name" value="POLYPRENYL_SYNTHASE_1"/>
    <property type="match status" value="1"/>
</dbReference>
<keyword evidence="3 7" id="KW-0808">Transferase</keyword>
<evidence type="ECO:0000256" key="5">
    <source>
        <dbReference type="ARBA" id="ARBA00022842"/>
    </source>
</evidence>
<evidence type="ECO:0000313" key="8">
    <source>
        <dbReference type="EMBL" id="MEX6633936.1"/>
    </source>
</evidence>
<evidence type="ECO:0000256" key="1">
    <source>
        <dbReference type="ARBA" id="ARBA00001946"/>
    </source>
</evidence>
<keyword evidence="4" id="KW-0479">Metal-binding</keyword>
<organism evidence="8 9">
    <name type="scientific">Hyphococcus lacteus</name>
    <dbReference type="NCBI Taxonomy" id="3143536"/>
    <lineage>
        <taxon>Bacteria</taxon>
        <taxon>Pseudomonadati</taxon>
        <taxon>Pseudomonadota</taxon>
        <taxon>Alphaproteobacteria</taxon>
        <taxon>Parvularculales</taxon>
        <taxon>Parvularculaceae</taxon>
        <taxon>Hyphococcus</taxon>
    </lineage>
</organism>
<keyword evidence="5" id="KW-0460">Magnesium</keyword>
<evidence type="ECO:0000256" key="2">
    <source>
        <dbReference type="ARBA" id="ARBA00006706"/>
    </source>
</evidence>
<dbReference type="RefSeq" id="WP_369313932.1">
    <property type="nucleotide sequence ID" value="NZ_JBEHZE010000001.1"/>
</dbReference>
<dbReference type="NCBIfam" id="NF045485">
    <property type="entry name" value="FPPsyn"/>
    <property type="match status" value="1"/>
</dbReference>
<evidence type="ECO:0000256" key="7">
    <source>
        <dbReference type="RuleBase" id="RU004466"/>
    </source>
</evidence>
<dbReference type="SUPFAM" id="SSF48576">
    <property type="entry name" value="Terpenoid synthases"/>
    <property type="match status" value="1"/>
</dbReference>
<evidence type="ECO:0000256" key="4">
    <source>
        <dbReference type="ARBA" id="ARBA00022723"/>
    </source>
</evidence>
<dbReference type="InterPro" id="IPR000092">
    <property type="entry name" value="Polyprenyl_synt"/>
</dbReference>
<comment type="caution">
    <text evidence="8">The sequence shown here is derived from an EMBL/GenBank/DDBJ whole genome shotgun (WGS) entry which is preliminary data.</text>
</comment>
<dbReference type="SFLD" id="SFLDG01017">
    <property type="entry name" value="Polyprenyl_Transferase_Like"/>
    <property type="match status" value="1"/>
</dbReference>
<sequence length="295" mass="31479">MTAFSETIKETAALVETALDEFLPQRDGPLGRVVDAMRWGSLDGGKRLRPFLAIAAADMFETPRERSIRVGCAVEMIHCYSLIHDDLPAMDDSDLRRGRPSVHKKFDDATAILAGDALLTQAFEILAEADTHPDGNIRCAIALELARASGKIGMVGGQMIDIYAEQKDFDLAGVTELQRLKTGALIRFSAVGGGIVGGASDDEVAALSAYAEDLGLAFQIVDDILDATADAETLGKPAGQDAEMDKATFIKLMGMDGAKSKASALVERCKSHLDRFGAAAEPLKGAADFVFERKS</sequence>
<reference evidence="8 9" key="1">
    <citation type="submission" date="2024-05" db="EMBL/GenBank/DDBJ databases">
        <title>Three bacterial strains, DH-69, EH-24, and ECK-19 isolated from coastal sediments.</title>
        <authorList>
            <person name="Ye Y.-Q."/>
            <person name="Du Z.-J."/>
        </authorList>
    </citation>
    <scope>NUCLEOTIDE SEQUENCE [LARGE SCALE GENOMIC DNA]</scope>
    <source>
        <strain evidence="8 9">ECK-19</strain>
    </source>
</reference>
<protein>
    <submittedName>
        <fullName evidence="8">Polyprenyl synthetase family protein</fullName>
    </submittedName>
</protein>
<dbReference type="PANTHER" id="PTHR43281:SF1">
    <property type="entry name" value="FARNESYL DIPHOSPHATE SYNTHASE"/>
    <property type="match status" value="1"/>
</dbReference>
<dbReference type="InterPro" id="IPR053378">
    <property type="entry name" value="Prenyl_diphosphate_synthase"/>
</dbReference>
<keyword evidence="9" id="KW-1185">Reference proteome</keyword>
<gene>
    <name evidence="8" type="ORF">ABFZ84_10285</name>
</gene>
<dbReference type="InterPro" id="IPR033749">
    <property type="entry name" value="Polyprenyl_synt_CS"/>
</dbReference>
<dbReference type="Pfam" id="PF00348">
    <property type="entry name" value="polyprenyl_synt"/>
    <property type="match status" value="1"/>
</dbReference>
<name>A0ABV3Z554_9PROT</name>
<evidence type="ECO:0000256" key="6">
    <source>
        <dbReference type="ARBA" id="ARBA00023229"/>
    </source>
</evidence>